<evidence type="ECO:0000256" key="2">
    <source>
        <dbReference type="ARBA" id="ARBA00022857"/>
    </source>
</evidence>
<comment type="similarity">
    <text evidence="1 4">Belongs to the pyrroline-5-carboxylate reductase family.</text>
</comment>
<sequence length="271" mass="27725">MPALPGRIGIVGGVGWLGGAIARAALRSGTLAPERLWLSGRRPRRDGVADWPEVTVTDDNQALVDAVDTVVLSVRPGDFAQMGLDLRGKLSVSVMAGVTSAQIMRATGAERVVRTLPNAAAEFGLSFTPWHASAAVTGADRALVRALFGACGQEAEIAEEAQLDLFTALTGSGPAFPALLADALVEAALAHGLDRPLAEAAVRQVMLGAGEAIAREPASPAETVRSFIDYAGTTAAGLVAMQDAGLREAVARGIAAATRKARALADPGGES</sequence>
<dbReference type="InterPro" id="IPR029036">
    <property type="entry name" value="P5CR_dimer"/>
</dbReference>
<dbReference type="SUPFAM" id="SSF48179">
    <property type="entry name" value="6-phosphogluconate dehydrogenase C-terminal domain-like"/>
    <property type="match status" value="1"/>
</dbReference>
<dbReference type="PANTHER" id="PTHR11645">
    <property type="entry name" value="PYRROLINE-5-CARBOXYLATE REDUCTASE"/>
    <property type="match status" value="1"/>
</dbReference>
<dbReference type="InterPro" id="IPR008927">
    <property type="entry name" value="6-PGluconate_DH-like_C_sf"/>
</dbReference>
<comment type="subcellular location">
    <subcellularLocation>
        <location evidence="4">Cytoplasm</location>
    </subcellularLocation>
</comment>
<dbReference type="InterPro" id="IPR036291">
    <property type="entry name" value="NAD(P)-bd_dom_sf"/>
</dbReference>
<dbReference type="Proteomes" id="UP000655420">
    <property type="component" value="Unassembled WGS sequence"/>
</dbReference>
<comment type="function">
    <text evidence="4">Catalyzes the reduction of 1-pyrroline-5-carboxylate (PCA) to L-proline.</text>
</comment>
<evidence type="ECO:0000259" key="6">
    <source>
        <dbReference type="Pfam" id="PF03807"/>
    </source>
</evidence>
<dbReference type="RefSeq" id="WP_200608752.1">
    <property type="nucleotide sequence ID" value="NZ_JAEHHL010000002.1"/>
</dbReference>
<dbReference type="AlphaFoldDB" id="A0A8J7M6A3"/>
<dbReference type="GO" id="GO:0005737">
    <property type="term" value="C:cytoplasm"/>
    <property type="evidence" value="ECO:0007669"/>
    <property type="project" value="UniProtKB-SubCell"/>
</dbReference>
<evidence type="ECO:0000313" key="9">
    <source>
        <dbReference type="Proteomes" id="UP000655420"/>
    </source>
</evidence>
<evidence type="ECO:0000256" key="4">
    <source>
        <dbReference type="HAMAP-Rule" id="MF_01925"/>
    </source>
</evidence>
<keyword evidence="4" id="KW-0963">Cytoplasm</keyword>
<comment type="catalytic activity">
    <reaction evidence="4">
        <text>L-proline + NADP(+) = (S)-1-pyrroline-5-carboxylate + NADPH + 2 H(+)</text>
        <dbReference type="Rhea" id="RHEA:14109"/>
        <dbReference type="ChEBI" id="CHEBI:15378"/>
        <dbReference type="ChEBI" id="CHEBI:17388"/>
        <dbReference type="ChEBI" id="CHEBI:57783"/>
        <dbReference type="ChEBI" id="CHEBI:58349"/>
        <dbReference type="ChEBI" id="CHEBI:60039"/>
        <dbReference type="EC" id="1.5.1.2"/>
    </reaction>
</comment>
<feature type="domain" description="Pyrroline-5-carboxylate reductase catalytic N-terminal" evidence="6">
    <location>
        <begin position="7"/>
        <end position="97"/>
    </location>
</feature>
<dbReference type="UniPathway" id="UPA00098">
    <property type="reaction ID" value="UER00361"/>
</dbReference>
<keyword evidence="2 4" id="KW-0521">NADP</keyword>
<dbReference type="GO" id="GO:0055129">
    <property type="term" value="P:L-proline biosynthetic process"/>
    <property type="evidence" value="ECO:0007669"/>
    <property type="project" value="UniProtKB-UniRule"/>
</dbReference>
<evidence type="ECO:0000256" key="3">
    <source>
        <dbReference type="ARBA" id="ARBA00023002"/>
    </source>
</evidence>
<dbReference type="GO" id="GO:0004735">
    <property type="term" value="F:pyrroline-5-carboxylate reductase activity"/>
    <property type="evidence" value="ECO:0007669"/>
    <property type="project" value="UniProtKB-UniRule"/>
</dbReference>
<evidence type="ECO:0000313" key="8">
    <source>
        <dbReference type="EMBL" id="MBK0398980.1"/>
    </source>
</evidence>
<dbReference type="Pfam" id="PF14748">
    <property type="entry name" value="P5CR_dimer"/>
    <property type="match status" value="1"/>
</dbReference>
<dbReference type="SUPFAM" id="SSF51735">
    <property type="entry name" value="NAD(P)-binding Rossmann-fold domains"/>
    <property type="match status" value="1"/>
</dbReference>
<dbReference type="EC" id="1.5.1.2" evidence="4"/>
<comment type="caution">
    <text evidence="8">The sequence shown here is derived from an EMBL/GenBank/DDBJ whole genome shotgun (WGS) entry which is preliminary data.</text>
</comment>
<keyword evidence="4" id="KW-0641">Proline biosynthesis</keyword>
<dbReference type="InterPro" id="IPR000304">
    <property type="entry name" value="Pyrroline-COOH_reductase"/>
</dbReference>
<gene>
    <name evidence="4" type="primary">proC</name>
    <name evidence="8" type="ORF">H0I76_07250</name>
</gene>
<feature type="binding site" evidence="5">
    <location>
        <position position="60"/>
    </location>
    <ligand>
        <name>NADPH</name>
        <dbReference type="ChEBI" id="CHEBI:57783"/>
    </ligand>
</feature>
<comment type="catalytic activity">
    <reaction evidence="4">
        <text>L-proline + NAD(+) = (S)-1-pyrroline-5-carboxylate + NADH + 2 H(+)</text>
        <dbReference type="Rhea" id="RHEA:14105"/>
        <dbReference type="ChEBI" id="CHEBI:15378"/>
        <dbReference type="ChEBI" id="CHEBI:17388"/>
        <dbReference type="ChEBI" id="CHEBI:57540"/>
        <dbReference type="ChEBI" id="CHEBI:57945"/>
        <dbReference type="ChEBI" id="CHEBI:60039"/>
        <dbReference type="EC" id="1.5.1.2"/>
    </reaction>
</comment>
<dbReference type="EMBL" id="JAEHHL010000002">
    <property type="protein sequence ID" value="MBK0398980.1"/>
    <property type="molecule type" value="Genomic_DNA"/>
</dbReference>
<dbReference type="PIRSF" id="PIRSF000193">
    <property type="entry name" value="Pyrrol-5-carb_rd"/>
    <property type="match status" value="1"/>
</dbReference>
<dbReference type="Gene3D" id="1.10.3730.10">
    <property type="entry name" value="ProC C-terminal domain-like"/>
    <property type="match status" value="1"/>
</dbReference>
<evidence type="ECO:0000256" key="5">
    <source>
        <dbReference type="PIRSR" id="PIRSR000193-1"/>
    </source>
</evidence>
<comment type="pathway">
    <text evidence="4">Amino-acid biosynthesis; L-proline biosynthesis; L-proline from L-glutamate 5-semialdehyde: step 1/1.</text>
</comment>
<dbReference type="Gene3D" id="3.40.50.720">
    <property type="entry name" value="NAD(P)-binding Rossmann-like Domain"/>
    <property type="match status" value="1"/>
</dbReference>
<keyword evidence="9" id="KW-1185">Reference proteome</keyword>
<dbReference type="InterPro" id="IPR028939">
    <property type="entry name" value="P5C_Rdtase_cat_N"/>
</dbReference>
<feature type="domain" description="Pyrroline-5-carboxylate reductase dimerisation" evidence="7">
    <location>
        <begin position="160"/>
        <end position="263"/>
    </location>
</feature>
<dbReference type="Pfam" id="PF03807">
    <property type="entry name" value="F420_oxidored"/>
    <property type="match status" value="1"/>
</dbReference>
<dbReference type="HAMAP" id="MF_01925">
    <property type="entry name" value="P5C_reductase"/>
    <property type="match status" value="1"/>
</dbReference>
<protein>
    <recommendedName>
        <fullName evidence="4">Pyrroline-5-carboxylate reductase</fullName>
        <shortName evidence="4">P5C reductase</shortName>
        <shortName evidence="4">P5CR</shortName>
        <ecNumber evidence="4">1.5.1.2</ecNumber>
    </recommendedName>
    <alternativeName>
        <fullName evidence="4">PCA reductase</fullName>
    </alternativeName>
</protein>
<proteinExistence type="inferred from homology"/>
<accession>A0A8J7M6A3</accession>
<keyword evidence="4" id="KW-0028">Amino-acid biosynthesis</keyword>
<keyword evidence="3 4" id="KW-0560">Oxidoreductase</keyword>
<name>A0A8J7M6A3_9RHOB</name>
<evidence type="ECO:0000256" key="1">
    <source>
        <dbReference type="ARBA" id="ARBA00005525"/>
    </source>
</evidence>
<organism evidence="8 9">
    <name type="scientific">Thermohalobaculum xanthum</name>
    <dbReference type="NCBI Taxonomy" id="2753746"/>
    <lineage>
        <taxon>Bacteria</taxon>
        <taxon>Pseudomonadati</taxon>
        <taxon>Pseudomonadota</taxon>
        <taxon>Alphaproteobacteria</taxon>
        <taxon>Rhodobacterales</taxon>
        <taxon>Paracoccaceae</taxon>
        <taxon>Thermohalobaculum</taxon>
    </lineage>
</organism>
<dbReference type="PANTHER" id="PTHR11645:SF0">
    <property type="entry name" value="PYRROLINE-5-CARBOXYLATE REDUCTASE 3"/>
    <property type="match status" value="1"/>
</dbReference>
<evidence type="ECO:0000259" key="7">
    <source>
        <dbReference type="Pfam" id="PF14748"/>
    </source>
</evidence>
<reference evidence="8" key="1">
    <citation type="submission" date="2020-12" db="EMBL/GenBank/DDBJ databases">
        <title>Bacterial taxonomy.</title>
        <authorList>
            <person name="Pan X."/>
        </authorList>
    </citation>
    <scope>NUCLEOTIDE SEQUENCE</scope>
    <source>
        <strain evidence="8">M0105</strain>
    </source>
</reference>